<evidence type="ECO:0000313" key="3">
    <source>
        <dbReference type="Proteomes" id="UP000313359"/>
    </source>
</evidence>
<dbReference type="EMBL" id="ML122294">
    <property type="protein sequence ID" value="RPD55612.1"/>
    <property type="molecule type" value="Genomic_DNA"/>
</dbReference>
<accession>A0A5C2RVH1</accession>
<feature type="compositionally biased region" description="Polar residues" evidence="1">
    <location>
        <begin position="233"/>
        <end position="243"/>
    </location>
</feature>
<name>A0A5C2RVH1_9APHY</name>
<feature type="region of interest" description="Disordered" evidence="1">
    <location>
        <begin position="232"/>
        <end position="253"/>
    </location>
</feature>
<reference evidence="2" key="1">
    <citation type="journal article" date="2018" name="Genome Biol. Evol.">
        <title>Genomics and development of Lentinus tigrinus, a white-rot wood-decaying mushroom with dimorphic fruiting bodies.</title>
        <authorList>
            <person name="Wu B."/>
            <person name="Xu Z."/>
            <person name="Knudson A."/>
            <person name="Carlson A."/>
            <person name="Chen N."/>
            <person name="Kovaka S."/>
            <person name="LaButti K."/>
            <person name="Lipzen A."/>
            <person name="Pennachio C."/>
            <person name="Riley R."/>
            <person name="Schakwitz W."/>
            <person name="Umezawa K."/>
            <person name="Ohm R.A."/>
            <person name="Grigoriev I.V."/>
            <person name="Nagy L.G."/>
            <person name="Gibbons J."/>
            <person name="Hibbett D."/>
        </authorList>
    </citation>
    <scope>NUCLEOTIDE SEQUENCE [LARGE SCALE GENOMIC DNA]</scope>
    <source>
        <strain evidence="2">ALCF2SS1-6</strain>
    </source>
</reference>
<dbReference type="AlphaFoldDB" id="A0A5C2RVH1"/>
<dbReference type="Proteomes" id="UP000313359">
    <property type="component" value="Unassembled WGS sequence"/>
</dbReference>
<feature type="compositionally biased region" description="Low complexity" evidence="1">
    <location>
        <begin position="558"/>
        <end position="574"/>
    </location>
</feature>
<evidence type="ECO:0000313" key="2">
    <source>
        <dbReference type="EMBL" id="RPD55612.1"/>
    </source>
</evidence>
<evidence type="ECO:0000256" key="1">
    <source>
        <dbReference type="SAM" id="MobiDB-lite"/>
    </source>
</evidence>
<keyword evidence="3" id="KW-1185">Reference proteome</keyword>
<feature type="compositionally biased region" description="Polar residues" evidence="1">
    <location>
        <begin position="496"/>
        <end position="514"/>
    </location>
</feature>
<sequence>MVIAIAIAGSGADWWRRAVFSLRVRAAMAGCTGCGARLGSVVVCAVGVASGDGRTGEPDVGVCDNGEREAGDDGAFHTTEGEGRRARGVPGAGVGIAVGLDGVMGVVGVIGLGVRGVRGDGNVTGLAFAAAAAAACVWRYGRADAGEVGFARVVVTATGDMAGKRGEVGVSGLSSGAERWRRGLLRNALRAASDVGEDGDAVVDSGLDRAGEVGAVEPLECDAECVDWDEFTDSPSTLTTSQPSASEAEDESDDDMKLTFGCSLALRPVTGKDCERECSRSLPLRDPNKRFTPKLSRRLMDFVLDGTEVALFSVVTVLAHALGILKNDVLVLGDMGDVGGLDGSGLCDLNINCDRDLDMKVALEWDGAGCSGRREPQCEHRRVWLSTGVPELPPARAQQTCETAGTVKRVVTTRMTGAGLAAEETVGEDMGIEETAGEDVGIDETAVGASRKACAGDSKVVVEGDVRRYGAAAGERSRGSGAGMSYIGDRSRRWGANSSKANGDRSLSQSSSAREGTGRDDEIEEWTPETPRGTRTTCQWTPRRTAREPEGGMASETGVSASAAAPGSAWAAPVRPVTKPQTRPDAAGKDAPSTMGSYRLEDVLGEGAVGLDIACFRVRMWAGAGWSLREEEGGTAVVKRGSSSSSNLSLSLSLLAGGFFFFVGKGRPGHRRGRRAAVGGDERTLLAVTRTYGDEQESTNVVVPEIVCHPRPLPRPRSSWWSRKPTALQYTRTDASIRMDMLECTEVWKKALPIESLGRIFLASDMTSNCQGRSERGFRRGVIPLDTDAPFIQLIEGEGKKYSGVVGWKVGERREQEGPG</sequence>
<gene>
    <name evidence="2" type="ORF">L227DRAFT_566561</name>
</gene>
<organism evidence="2 3">
    <name type="scientific">Lentinus tigrinus ALCF2SS1-6</name>
    <dbReference type="NCBI Taxonomy" id="1328759"/>
    <lineage>
        <taxon>Eukaryota</taxon>
        <taxon>Fungi</taxon>
        <taxon>Dikarya</taxon>
        <taxon>Basidiomycota</taxon>
        <taxon>Agaricomycotina</taxon>
        <taxon>Agaricomycetes</taxon>
        <taxon>Polyporales</taxon>
        <taxon>Polyporaceae</taxon>
        <taxon>Lentinus</taxon>
    </lineage>
</organism>
<feature type="compositionally biased region" description="Polar residues" evidence="1">
    <location>
        <begin position="533"/>
        <end position="542"/>
    </location>
</feature>
<feature type="region of interest" description="Disordered" evidence="1">
    <location>
        <begin position="472"/>
        <end position="593"/>
    </location>
</feature>
<protein>
    <submittedName>
        <fullName evidence="2">Uncharacterized protein</fullName>
    </submittedName>
</protein>
<proteinExistence type="predicted"/>